<evidence type="ECO:0000313" key="1">
    <source>
        <dbReference type="EMBL" id="MFC3812804.1"/>
    </source>
</evidence>
<evidence type="ECO:0000313" key="2">
    <source>
        <dbReference type="Proteomes" id="UP001595616"/>
    </source>
</evidence>
<comment type="caution">
    <text evidence="1">The sequence shown here is derived from an EMBL/GenBank/DDBJ whole genome shotgun (WGS) entry which is preliminary data.</text>
</comment>
<proteinExistence type="predicted"/>
<accession>A0ABV7Z029</accession>
<dbReference type="EMBL" id="JBHRYQ010000001">
    <property type="protein sequence ID" value="MFC3812804.1"/>
    <property type="molecule type" value="Genomic_DNA"/>
</dbReference>
<name>A0ABV7Z029_9BACT</name>
<keyword evidence="2" id="KW-1185">Reference proteome</keyword>
<reference evidence="2" key="1">
    <citation type="journal article" date="2019" name="Int. J. Syst. Evol. Microbiol.">
        <title>The Global Catalogue of Microorganisms (GCM) 10K type strain sequencing project: providing services to taxonomists for standard genome sequencing and annotation.</title>
        <authorList>
            <consortium name="The Broad Institute Genomics Platform"/>
            <consortium name="The Broad Institute Genome Sequencing Center for Infectious Disease"/>
            <person name="Wu L."/>
            <person name="Ma J."/>
        </authorList>
    </citation>
    <scope>NUCLEOTIDE SEQUENCE [LARGE SCALE GENOMIC DNA]</scope>
    <source>
        <strain evidence="2">CECT 7956</strain>
    </source>
</reference>
<organism evidence="1 2">
    <name type="scientific">Lacihabitans lacunae</name>
    <dbReference type="NCBI Taxonomy" id="1028214"/>
    <lineage>
        <taxon>Bacteria</taxon>
        <taxon>Pseudomonadati</taxon>
        <taxon>Bacteroidota</taxon>
        <taxon>Cytophagia</taxon>
        <taxon>Cytophagales</taxon>
        <taxon>Leadbetterellaceae</taxon>
        <taxon>Lacihabitans</taxon>
    </lineage>
</organism>
<protein>
    <submittedName>
        <fullName evidence="1">Uncharacterized protein</fullName>
    </submittedName>
</protein>
<sequence>MKLSDFKPIVVGFINHTLPKEDWTHQAHVMVAFWFNTQYPFEEAFAKIKAKIMAYNEAIGGLNTDTAGYHETITWFWMKYTKNYLLANIDLTLDEVCQKFLESENSLKELPLKYYSAELLASTKARKQRVEGDILVLNLKSK</sequence>
<dbReference type="RefSeq" id="WP_379839709.1">
    <property type="nucleotide sequence ID" value="NZ_JBHRYQ010000001.1"/>
</dbReference>
<gene>
    <name evidence="1" type="ORF">ACFOOI_19225</name>
</gene>
<dbReference type="Proteomes" id="UP001595616">
    <property type="component" value="Unassembled WGS sequence"/>
</dbReference>